<feature type="compositionally biased region" description="Polar residues" evidence="1">
    <location>
        <begin position="173"/>
        <end position="193"/>
    </location>
</feature>
<keyword evidence="2" id="KW-0472">Membrane</keyword>
<comment type="caution">
    <text evidence="3">The sequence shown here is derived from an EMBL/GenBank/DDBJ whole genome shotgun (WGS) entry which is preliminary data.</text>
</comment>
<proteinExistence type="predicted"/>
<evidence type="ECO:0000256" key="2">
    <source>
        <dbReference type="SAM" id="Phobius"/>
    </source>
</evidence>
<protein>
    <recommendedName>
        <fullName evidence="5">Cell division protein FtsL</fullName>
    </recommendedName>
</protein>
<evidence type="ECO:0000313" key="4">
    <source>
        <dbReference type="Proteomes" id="UP001501570"/>
    </source>
</evidence>
<organism evidence="3 4">
    <name type="scientific">Rugosimonospora acidiphila</name>
    <dbReference type="NCBI Taxonomy" id="556531"/>
    <lineage>
        <taxon>Bacteria</taxon>
        <taxon>Bacillati</taxon>
        <taxon>Actinomycetota</taxon>
        <taxon>Actinomycetes</taxon>
        <taxon>Micromonosporales</taxon>
        <taxon>Micromonosporaceae</taxon>
        <taxon>Rugosimonospora</taxon>
    </lineage>
</organism>
<accession>A0ABP9SLG9</accession>
<reference evidence="4" key="1">
    <citation type="journal article" date="2019" name="Int. J. Syst. Evol. Microbiol.">
        <title>The Global Catalogue of Microorganisms (GCM) 10K type strain sequencing project: providing services to taxonomists for standard genome sequencing and annotation.</title>
        <authorList>
            <consortium name="The Broad Institute Genomics Platform"/>
            <consortium name="The Broad Institute Genome Sequencing Center for Infectious Disease"/>
            <person name="Wu L."/>
            <person name="Ma J."/>
        </authorList>
    </citation>
    <scope>NUCLEOTIDE SEQUENCE [LARGE SCALE GENOMIC DNA]</scope>
    <source>
        <strain evidence="4">JCM 18304</strain>
    </source>
</reference>
<keyword evidence="2" id="KW-0812">Transmembrane</keyword>
<keyword evidence="4" id="KW-1185">Reference proteome</keyword>
<dbReference type="Proteomes" id="UP001501570">
    <property type="component" value="Unassembled WGS sequence"/>
</dbReference>
<feature type="region of interest" description="Disordered" evidence="1">
    <location>
        <begin position="167"/>
        <end position="193"/>
    </location>
</feature>
<evidence type="ECO:0000313" key="3">
    <source>
        <dbReference type="EMBL" id="GAA5196823.1"/>
    </source>
</evidence>
<dbReference type="EMBL" id="BAABJQ010000027">
    <property type="protein sequence ID" value="GAA5196823.1"/>
    <property type="molecule type" value="Genomic_DNA"/>
</dbReference>
<keyword evidence="2" id="KW-1133">Transmembrane helix</keyword>
<feature type="compositionally biased region" description="Low complexity" evidence="1">
    <location>
        <begin position="1"/>
        <end position="11"/>
    </location>
</feature>
<sequence length="193" mass="19966">MRESTATTTRRSPARKTDRGGPPGDRRAGTQSRQYATQGATALAPVNAPAPASTKRAGERGRLRVAPPVPVSAPRAPFVALVLVVVVAGVLGILVLNTKINENAFRLSHLQDQQNTLDEQEQQLNEQLADDSSPTNLAALAHAQGMVSAGQPAYITLPNGTVIGMPQPANGMPNPTAQQAGTGQALSTSGAGH</sequence>
<feature type="compositionally biased region" description="Polar residues" evidence="1">
    <location>
        <begin position="29"/>
        <end position="40"/>
    </location>
</feature>
<feature type="region of interest" description="Disordered" evidence="1">
    <location>
        <begin position="1"/>
        <end position="61"/>
    </location>
</feature>
<dbReference type="RefSeq" id="WP_345636414.1">
    <property type="nucleotide sequence ID" value="NZ_BAABJQ010000027.1"/>
</dbReference>
<evidence type="ECO:0008006" key="5">
    <source>
        <dbReference type="Google" id="ProtNLM"/>
    </source>
</evidence>
<feature type="compositionally biased region" description="Basic and acidic residues" evidence="1">
    <location>
        <begin position="15"/>
        <end position="28"/>
    </location>
</feature>
<evidence type="ECO:0000256" key="1">
    <source>
        <dbReference type="SAM" id="MobiDB-lite"/>
    </source>
</evidence>
<name>A0ABP9SLG9_9ACTN</name>
<feature type="transmembrane region" description="Helical" evidence="2">
    <location>
        <begin position="76"/>
        <end position="96"/>
    </location>
</feature>
<gene>
    <name evidence="3" type="ORF">GCM10023322_66680</name>
</gene>